<dbReference type="Proteomes" id="UP000694865">
    <property type="component" value="Unplaced"/>
</dbReference>
<gene>
    <name evidence="3" type="primary">LOC100378530</name>
</gene>
<feature type="compositionally biased region" description="Polar residues" evidence="1">
    <location>
        <begin position="459"/>
        <end position="468"/>
    </location>
</feature>
<reference evidence="3" key="1">
    <citation type="submission" date="2025-08" db="UniProtKB">
        <authorList>
            <consortium name="RefSeq"/>
        </authorList>
    </citation>
    <scope>IDENTIFICATION</scope>
    <source>
        <tissue evidence="3">Testes</tissue>
    </source>
</reference>
<name>A0ABM0MI48_SACKO</name>
<proteinExistence type="predicted"/>
<evidence type="ECO:0000313" key="2">
    <source>
        <dbReference type="Proteomes" id="UP000694865"/>
    </source>
</evidence>
<accession>A0ABM0MI48</accession>
<feature type="compositionally biased region" description="Polar residues" evidence="1">
    <location>
        <begin position="615"/>
        <end position="625"/>
    </location>
</feature>
<feature type="region of interest" description="Disordered" evidence="1">
    <location>
        <begin position="538"/>
        <end position="625"/>
    </location>
</feature>
<feature type="region of interest" description="Disordered" evidence="1">
    <location>
        <begin position="215"/>
        <end position="247"/>
    </location>
</feature>
<feature type="compositionally biased region" description="Polar residues" evidence="1">
    <location>
        <begin position="586"/>
        <end position="608"/>
    </location>
</feature>
<dbReference type="GeneID" id="100378530"/>
<protein>
    <submittedName>
        <fullName evidence="3">Uncharacterized protein LOC100378530</fullName>
    </submittedName>
</protein>
<feature type="region of interest" description="Disordered" evidence="1">
    <location>
        <begin position="427"/>
        <end position="468"/>
    </location>
</feature>
<feature type="compositionally biased region" description="Basic and acidic residues" evidence="1">
    <location>
        <begin position="559"/>
        <end position="572"/>
    </location>
</feature>
<dbReference type="RefSeq" id="XP_006819689.1">
    <property type="nucleotide sequence ID" value="XM_006819626.1"/>
</dbReference>
<evidence type="ECO:0000313" key="3">
    <source>
        <dbReference type="RefSeq" id="XP_006819689.1"/>
    </source>
</evidence>
<feature type="compositionally biased region" description="Basic and acidic residues" evidence="1">
    <location>
        <begin position="219"/>
        <end position="229"/>
    </location>
</feature>
<evidence type="ECO:0000256" key="1">
    <source>
        <dbReference type="SAM" id="MobiDB-lite"/>
    </source>
</evidence>
<keyword evidence="2" id="KW-1185">Reference proteome</keyword>
<sequence length="649" mass="73169">MATAMPPQHNHEVTTVALKSKPCPLCRSSYGFEQDNRAYEQWRGNLHRHGYSMNSQNLQTGLFLHQFTNSVSKALHKDHSRRHTKLTADELYAKAHPAIISTKQLTGRNYALHIHLPTNAEFDPTTVAKDLLDQSNTPLKSQLVREIGHQPHIKLKPSVADNQEQSYYLPTIMEITDKQGNSWKIQQQDKESKSAKSKTTTKLDLMVRIPPISPTVEKYTTDNHSKTTDPIEAVRQSNNANTEPAKLPQINKHRQLTWENDDDLSSERSVSLNNIDSDNKFHPLLTYSRSFQNRMSYSNYLRQMSLLNLHHQSSQPDRHDLVDALQIRGAKNAKNRFSKEIVMKSVEVYCPREELNDEDNLTVTTQRSDELAYFNYRNSDMSLPRCVEVGKNLPKDFSEKQKQKQKLRSIYPMYDWQLENRDRALENFGYPDYSGPRKMPSLESQPPPTPENSERPDDSNTTSTSNAANDLVLSATSLSGSDSENAKLVIDPTVAKSRDIQSVEESVLKRNRNEQIKEREPIVIKTWCAFGHMPDNSSIEGEATSDKELSSNDSIIGDTRSERLLTKSERHTSVSPSIKTLEIPPTSHSPVSQDTPGKSTVANTTSASKAHVGKSSVSKQTKTVTMSTKQVVFISPAAYVGKAVRMSGP</sequence>
<organism evidence="2 3">
    <name type="scientific">Saccoglossus kowalevskii</name>
    <name type="common">Acorn worm</name>
    <dbReference type="NCBI Taxonomy" id="10224"/>
    <lineage>
        <taxon>Eukaryota</taxon>
        <taxon>Metazoa</taxon>
        <taxon>Hemichordata</taxon>
        <taxon>Enteropneusta</taxon>
        <taxon>Harrimaniidae</taxon>
        <taxon>Saccoglossus</taxon>
    </lineage>
</organism>